<evidence type="ECO:0000256" key="5">
    <source>
        <dbReference type="ARBA" id="ARBA00023306"/>
    </source>
</evidence>
<dbReference type="GO" id="GO:0051301">
    <property type="term" value="P:cell division"/>
    <property type="evidence" value="ECO:0007669"/>
    <property type="project" value="UniProtKB-KW"/>
</dbReference>
<dbReference type="PANTHER" id="PTHR12663">
    <property type="entry name" value="ANDROGEN INDUCED INHIBITOR OF PROLIFERATION AS3 / PDS5-RELATED"/>
    <property type="match status" value="1"/>
</dbReference>
<comment type="subcellular location">
    <subcellularLocation>
        <location evidence="1">Nucleus</location>
    </subcellularLocation>
</comment>
<dbReference type="GO" id="GO:0000785">
    <property type="term" value="C:chromatin"/>
    <property type="evidence" value="ECO:0007669"/>
    <property type="project" value="TreeGrafter"/>
</dbReference>
<keyword evidence="6" id="KW-0175">Coiled coil</keyword>
<evidence type="ECO:0000313" key="8">
    <source>
        <dbReference type="EMBL" id="KAJ5120680.1"/>
    </source>
</evidence>
<dbReference type="InterPro" id="IPR016024">
    <property type="entry name" value="ARM-type_fold"/>
</dbReference>
<dbReference type="GO" id="GO:0007064">
    <property type="term" value="P:mitotic sister chromatid cohesion"/>
    <property type="evidence" value="ECO:0007669"/>
    <property type="project" value="InterPro"/>
</dbReference>
<dbReference type="PANTHER" id="PTHR12663:SF0">
    <property type="entry name" value="PRECOCIOUS DISSOCIATION OF SISTERS 5, ISOFORM A"/>
    <property type="match status" value="1"/>
</dbReference>
<dbReference type="EMBL" id="JAPQKL010000008">
    <property type="protein sequence ID" value="KAJ5120680.1"/>
    <property type="molecule type" value="Genomic_DNA"/>
</dbReference>
<evidence type="ECO:0000256" key="7">
    <source>
        <dbReference type="SAM" id="MobiDB-lite"/>
    </source>
</evidence>
<reference evidence="8" key="1">
    <citation type="submission" date="2022-11" db="EMBL/GenBank/DDBJ databases">
        <authorList>
            <person name="Petersen C."/>
        </authorList>
    </citation>
    <scope>NUCLEOTIDE SEQUENCE</scope>
    <source>
        <strain evidence="8">IBT 22155</strain>
    </source>
</reference>
<name>A0A9W9KV90_9EURO</name>
<evidence type="ECO:0000256" key="1">
    <source>
        <dbReference type="ARBA" id="ARBA00004123"/>
    </source>
</evidence>
<feature type="compositionally biased region" description="Basic and acidic residues" evidence="7">
    <location>
        <begin position="1465"/>
        <end position="1476"/>
    </location>
</feature>
<protein>
    <submittedName>
        <fullName evidence="8">Armadillo-like helical</fullName>
    </submittedName>
</protein>
<keyword evidence="4" id="KW-0539">Nucleus</keyword>
<feature type="region of interest" description="Disordered" evidence="7">
    <location>
        <begin position="594"/>
        <end position="617"/>
    </location>
</feature>
<dbReference type="Pfam" id="PF20168">
    <property type="entry name" value="PDS5"/>
    <property type="match status" value="1"/>
</dbReference>
<keyword evidence="5" id="KW-0131">Cell cycle</keyword>
<feature type="region of interest" description="Disordered" evidence="7">
    <location>
        <begin position="290"/>
        <end position="312"/>
    </location>
</feature>
<dbReference type="InterPro" id="IPR039776">
    <property type="entry name" value="Pds5"/>
</dbReference>
<proteinExistence type="predicted"/>
<dbReference type="Gene3D" id="1.25.10.10">
    <property type="entry name" value="Leucine-rich Repeat Variant"/>
    <property type="match status" value="1"/>
</dbReference>
<dbReference type="Proteomes" id="UP001149079">
    <property type="component" value="Unassembled WGS sequence"/>
</dbReference>
<dbReference type="GeneID" id="81409982"/>
<dbReference type="InterPro" id="IPR011989">
    <property type="entry name" value="ARM-like"/>
</dbReference>
<evidence type="ECO:0000256" key="4">
    <source>
        <dbReference type="ARBA" id="ARBA00023242"/>
    </source>
</evidence>
<dbReference type="CDD" id="cd19953">
    <property type="entry name" value="PDS5"/>
    <property type="match status" value="1"/>
</dbReference>
<organism evidence="8 9">
    <name type="scientific">Penicillium bovifimosum</name>
    <dbReference type="NCBI Taxonomy" id="126998"/>
    <lineage>
        <taxon>Eukaryota</taxon>
        <taxon>Fungi</taxon>
        <taxon>Dikarya</taxon>
        <taxon>Ascomycota</taxon>
        <taxon>Pezizomycotina</taxon>
        <taxon>Eurotiomycetes</taxon>
        <taxon>Eurotiomycetidae</taxon>
        <taxon>Eurotiales</taxon>
        <taxon>Aspergillaceae</taxon>
        <taxon>Penicillium</taxon>
    </lineage>
</organism>
<evidence type="ECO:0000256" key="2">
    <source>
        <dbReference type="ARBA" id="ARBA00022618"/>
    </source>
</evidence>
<gene>
    <name evidence="8" type="ORF">N7515_010068</name>
</gene>
<feature type="region of interest" description="Disordered" evidence="7">
    <location>
        <begin position="1295"/>
        <end position="1491"/>
    </location>
</feature>
<feature type="compositionally biased region" description="Acidic residues" evidence="7">
    <location>
        <begin position="1415"/>
        <end position="1437"/>
    </location>
</feature>
<evidence type="ECO:0000256" key="3">
    <source>
        <dbReference type="ARBA" id="ARBA00022776"/>
    </source>
</evidence>
<reference evidence="8" key="2">
    <citation type="journal article" date="2023" name="IMA Fungus">
        <title>Comparative genomic study of the Penicillium genus elucidates a diverse pangenome and 15 lateral gene transfer events.</title>
        <authorList>
            <person name="Petersen C."/>
            <person name="Sorensen T."/>
            <person name="Nielsen M.R."/>
            <person name="Sondergaard T.E."/>
            <person name="Sorensen J.L."/>
            <person name="Fitzpatrick D.A."/>
            <person name="Frisvad J.C."/>
            <person name="Nielsen K.L."/>
        </authorList>
    </citation>
    <scope>NUCLEOTIDE SEQUENCE</scope>
    <source>
        <strain evidence="8">IBT 22155</strain>
    </source>
</reference>
<feature type="compositionally biased region" description="Acidic residues" evidence="7">
    <location>
        <begin position="1393"/>
        <end position="1407"/>
    </location>
</feature>
<feature type="compositionally biased region" description="Basic residues" evidence="7">
    <location>
        <begin position="1325"/>
        <end position="1339"/>
    </location>
</feature>
<dbReference type="OrthoDB" id="200660at2759"/>
<keyword evidence="9" id="KW-1185">Reference proteome</keyword>
<evidence type="ECO:0000256" key="6">
    <source>
        <dbReference type="SAM" id="Coils"/>
    </source>
</evidence>
<dbReference type="GO" id="GO:0005634">
    <property type="term" value="C:nucleus"/>
    <property type="evidence" value="ECO:0007669"/>
    <property type="project" value="UniProtKB-SubCell"/>
</dbReference>
<feature type="compositionally biased region" description="Low complexity" evidence="7">
    <location>
        <begin position="1299"/>
        <end position="1309"/>
    </location>
</feature>
<dbReference type="GO" id="GO:0006281">
    <property type="term" value="P:DNA repair"/>
    <property type="evidence" value="ECO:0007669"/>
    <property type="project" value="TreeGrafter"/>
</dbReference>
<evidence type="ECO:0000313" key="9">
    <source>
        <dbReference type="Proteomes" id="UP001149079"/>
    </source>
</evidence>
<feature type="coiled-coil region" evidence="6">
    <location>
        <begin position="38"/>
        <end position="68"/>
    </location>
</feature>
<dbReference type="RefSeq" id="XP_056517184.1">
    <property type="nucleotide sequence ID" value="XM_056670811.1"/>
</dbReference>
<sequence>MPSRSRPGPPEVEEDSGLCSLSFNQPLSWRVGRSAIPIADLLERLQTLAQELRKLDQEEIDKESLRKVSQELASGNLLAHKDKGVRAWATCCIVDVLRLCAPDAPFTRNQLKDIFTCIVSSIIPALADPSNAYNAQHIYVLGSLAEVKSVVLMVDLDHPDSLIIPLFTNCFDIISGSSKASTGEEVAKNVEFDMTRVLVTVIDESLVLAPEVVDIIVAQFLRVDPRVIDINKKGKRPDAPLDAKQDTLLLKDYPAAYNMAKTICQACPERMTSHISQYFNNVIIDASVPAGQTNGKHNRKPNLDDSDEEGEDIKELSKAHRLIRELWRACPEVLQNVVPQIEAELSAESVALRLLATQTIGDLAAGIGVAGPPPPPPMDPTTYPPVSLVDYDKTIPQPNVLLTPVSPKPFSQVHNSAYEAFLSRRLDKTPSVRAAWVTVVGRILLTSAGGSGLHENEEHSLVRHLASMLRDVDEKVRVAAVDTVGQFGLSQIIHKLCLDGGCSSPDSVLGILAERVKDRKPQVREHAMKILARVWAVAAGDIEQNTEPVVSLLKDAPSKIFDAFYTNDQEIHVLIDRVLFETLLPLSYPPIKPKLSRGGSSQSQKQKESQVSEPEQETDVEKIRVRRILTLLRGLDEKARRVFFVMLARQLSMRSAVTLYLEACEKYNGGVVDKDEEQVKTKLSKIIDSLSKTFPDAARASADLWKFAKVHDRRSYQLVRFTMAAVSDYRTVVKATKELQRRIQTANNSPLLETLTPLVYRCGSLIFNRSHIPAIMSLSRTDENGLANAAQEMLKQISSQNPEVLEAQVQEMCKDLEAQAPKASSTEDTGAEDILKACAGFAKKLPAKLPKERKFYQALSNYALYSSSPHAAKHAVSILMATAERKEMYAKDLVRSCVKDWKFGSNRFLTRLASLSQLNLLAPRQADDESDAIISIAINEILLTNRNPEPDSEYTWSETVDDETKAKEWALKIIVNRLRAKDGADDEADFRAHAQPVYETLNKLVVGEGEISKKKDTPASQKPRLRLLAAKSLLKLCASSTVCDGLLTPADFNKIALVAQDPILQVRSGFVNHLKKKLVQRSHLSHRWYIVPCLLAFEPVHSLKESTLTWLRSRAAYFAQQAQASGKRTEQTMVMELIFSRLLSLLAYHPDYPSEDLDEATKLGDLTDFSQYILFYLSAIANEHNMSLIYHVAQRVKQFRDGITKTDEISTRLHTLSDLAQATIRRFADIYSQQHKFGGAAGATNILQTYPGKMGVPSSLFNSMSSHREAQDVADKNFLPDELDDLLDRVVRNAMKPRSSSTHASQSGSSKKRKPSLETNGKPAAAKKPRKEKSSRPARKSTSVGAVKPKRKSTNDDGWSSDGGAGEAEATPASSRRRSVRGTAKQEVSYIDNDSDDADMEMAEWEQTEAQGDVADVEEENENEEEQEEGDDDEQDGESNQSEKELTPPPAKKRNFQVAIPKTTPKAETKKPEAKKPATTSLPSRRSSRRG</sequence>
<accession>A0A9W9KV90</accession>
<comment type="caution">
    <text evidence="8">The sequence shown here is derived from an EMBL/GenBank/DDBJ whole genome shotgun (WGS) entry which is preliminary data.</text>
</comment>
<keyword evidence="2" id="KW-0132">Cell division</keyword>
<dbReference type="SUPFAM" id="SSF48371">
    <property type="entry name" value="ARM repeat"/>
    <property type="match status" value="1"/>
</dbReference>
<keyword evidence="3" id="KW-0498">Mitosis</keyword>